<keyword evidence="3" id="KW-1185">Reference proteome</keyword>
<evidence type="ECO:0000313" key="2">
    <source>
        <dbReference type="EMBL" id="MCW1923532.1"/>
    </source>
</evidence>
<comment type="caution">
    <text evidence="2">The sequence shown here is derived from an EMBL/GenBank/DDBJ whole genome shotgun (WGS) entry which is preliminary data.</text>
</comment>
<keyword evidence="2" id="KW-0808">Transferase</keyword>
<dbReference type="RefSeq" id="WP_264487641.1">
    <property type="nucleotide sequence ID" value="NZ_JAPDDT010000005.1"/>
</dbReference>
<dbReference type="SUPFAM" id="SSF53335">
    <property type="entry name" value="S-adenosyl-L-methionine-dependent methyltransferases"/>
    <property type="match status" value="1"/>
</dbReference>
<sequence>MKRLVKSYLKKLRGEGLGRSVTALARWSLCSIIPQDWIYKVMRRRHEFLSIKLDRQLDSTVKYGQFKGLKFSAESSWSLEDRAGMLLGLYEKEVLEELQQSSDKHGIFVDLGAADGYYGVGVLVSDMFRTAYCFEATEAGQNAIKTNARLNGVSDRIVVKGIATKDFHKEFPPADIQSCVILVDIEGGEFGLFDEETFRAFSGAVIIIEIHDFLVDEGKAKVQRLLDAAAHTHRYKKIVTGSRDLSGFPEVADYIDYDRWLICSERRRQLPSWIRFDPLAPAHDGTLTP</sequence>
<accession>A0ABT3GJ37</accession>
<keyword evidence="2" id="KW-0489">Methyltransferase</keyword>
<evidence type="ECO:0000259" key="1">
    <source>
        <dbReference type="Pfam" id="PF05050"/>
    </source>
</evidence>
<dbReference type="GO" id="GO:0032259">
    <property type="term" value="P:methylation"/>
    <property type="evidence" value="ECO:0007669"/>
    <property type="project" value="UniProtKB-KW"/>
</dbReference>
<dbReference type="GO" id="GO:0008168">
    <property type="term" value="F:methyltransferase activity"/>
    <property type="evidence" value="ECO:0007669"/>
    <property type="project" value="UniProtKB-KW"/>
</dbReference>
<protein>
    <submittedName>
        <fullName evidence="2">FkbM family methyltransferase</fullName>
    </submittedName>
</protein>
<dbReference type="InterPro" id="IPR006342">
    <property type="entry name" value="FkbM_mtfrase"/>
</dbReference>
<dbReference type="InterPro" id="IPR029063">
    <property type="entry name" value="SAM-dependent_MTases_sf"/>
</dbReference>
<dbReference type="Gene3D" id="3.40.50.150">
    <property type="entry name" value="Vaccinia Virus protein VP39"/>
    <property type="match status" value="1"/>
</dbReference>
<dbReference type="EMBL" id="JAPDDT010000005">
    <property type="protein sequence ID" value="MCW1923532.1"/>
    <property type="molecule type" value="Genomic_DNA"/>
</dbReference>
<dbReference type="Pfam" id="PF05050">
    <property type="entry name" value="Methyltransf_21"/>
    <property type="match status" value="1"/>
</dbReference>
<feature type="domain" description="Methyltransferase FkbM" evidence="1">
    <location>
        <begin position="152"/>
        <end position="227"/>
    </location>
</feature>
<organism evidence="2 3">
    <name type="scientific">Luteolibacter arcticus</name>
    <dbReference type="NCBI Taxonomy" id="1581411"/>
    <lineage>
        <taxon>Bacteria</taxon>
        <taxon>Pseudomonadati</taxon>
        <taxon>Verrucomicrobiota</taxon>
        <taxon>Verrucomicrobiia</taxon>
        <taxon>Verrucomicrobiales</taxon>
        <taxon>Verrucomicrobiaceae</taxon>
        <taxon>Luteolibacter</taxon>
    </lineage>
</organism>
<proteinExistence type="predicted"/>
<name>A0ABT3GJ37_9BACT</name>
<reference evidence="2 3" key="1">
    <citation type="submission" date="2022-10" db="EMBL/GenBank/DDBJ databases">
        <title>Luteolibacter arcticus strain CCTCC AB 2014275, whole genome shotgun sequencing project.</title>
        <authorList>
            <person name="Zhao G."/>
            <person name="Shen L."/>
        </authorList>
    </citation>
    <scope>NUCLEOTIDE SEQUENCE [LARGE SCALE GENOMIC DNA]</scope>
    <source>
        <strain evidence="2 3">CCTCC AB 2014275</strain>
    </source>
</reference>
<dbReference type="Proteomes" id="UP001320876">
    <property type="component" value="Unassembled WGS sequence"/>
</dbReference>
<evidence type="ECO:0000313" key="3">
    <source>
        <dbReference type="Proteomes" id="UP001320876"/>
    </source>
</evidence>
<gene>
    <name evidence="2" type="ORF">OKA05_13290</name>
</gene>